<evidence type="ECO:0000256" key="6">
    <source>
        <dbReference type="ARBA" id="ARBA00022723"/>
    </source>
</evidence>
<dbReference type="Gene3D" id="3.40.50.300">
    <property type="entry name" value="P-loop containing nucleotide triphosphate hydrolases"/>
    <property type="match status" value="1"/>
</dbReference>
<keyword evidence="9" id="KW-0460">Magnesium</keyword>
<keyword evidence="5" id="KW-0819">tRNA processing</keyword>
<dbReference type="PANTHER" id="PTHR33540:SF2">
    <property type="entry name" value="TRNA THREONYLCARBAMOYLADENOSINE BIOSYNTHESIS PROTEIN TSAE"/>
    <property type="match status" value="1"/>
</dbReference>
<dbReference type="RefSeq" id="WP_045094640.1">
    <property type="nucleotide sequence ID" value="NZ_LN614827.1"/>
</dbReference>
<reference evidence="12" key="1">
    <citation type="submission" date="2014-09" db="EMBL/GenBank/DDBJ databases">
        <authorList>
            <person name="Gomez-Valero L."/>
        </authorList>
    </citation>
    <scope>NUCLEOTIDE SEQUENCE [LARGE SCALE GENOMIC DNA]</scope>
    <source>
        <strain evidence="12">ATCC700992</strain>
    </source>
</reference>
<evidence type="ECO:0000256" key="1">
    <source>
        <dbReference type="ARBA" id="ARBA00004496"/>
    </source>
</evidence>
<dbReference type="GO" id="GO:0005524">
    <property type="term" value="F:ATP binding"/>
    <property type="evidence" value="ECO:0007669"/>
    <property type="project" value="UniProtKB-KW"/>
</dbReference>
<dbReference type="KEGG" id="lfa:LFA_0364"/>
<keyword evidence="7" id="KW-0547">Nucleotide-binding</keyword>
<dbReference type="STRING" id="1212491.LFA_0364"/>
<dbReference type="Proteomes" id="UP000032430">
    <property type="component" value="Chromosome I"/>
</dbReference>
<keyword evidence="8" id="KW-0067">ATP-binding</keyword>
<dbReference type="OrthoDB" id="9800307at2"/>
<dbReference type="InterPro" id="IPR003442">
    <property type="entry name" value="T6A_TsaE"/>
</dbReference>
<dbReference type="GO" id="GO:0046872">
    <property type="term" value="F:metal ion binding"/>
    <property type="evidence" value="ECO:0007669"/>
    <property type="project" value="UniProtKB-KW"/>
</dbReference>
<keyword evidence="4" id="KW-0963">Cytoplasm</keyword>
<evidence type="ECO:0000256" key="5">
    <source>
        <dbReference type="ARBA" id="ARBA00022694"/>
    </source>
</evidence>
<name>A0A098G1I1_9GAMM</name>
<dbReference type="Pfam" id="PF02367">
    <property type="entry name" value="TsaE"/>
    <property type="match status" value="1"/>
</dbReference>
<accession>A0A098G1I1</accession>
<evidence type="ECO:0000256" key="4">
    <source>
        <dbReference type="ARBA" id="ARBA00022490"/>
    </source>
</evidence>
<evidence type="ECO:0000256" key="3">
    <source>
        <dbReference type="ARBA" id="ARBA00019010"/>
    </source>
</evidence>
<evidence type="ECO:0000256" key="8">
    <source>
        <dbReference type="ARBA" id="ARBA00022840"/>
    </source>
</evidence>
<proteinExistence type="inferred from homology"/>
<dbReference type="EMBL" id="LN614827">
    <property type="protein sequence ID" value="CEG55834.1"/>
    <property type="molecule type" value="Genomic_DNA"/>
</dbReference>
<dbReference type="NCBIfam" id="TIGR00150">
    <property type="entry name" value="T6A_YjeE"/>
    <property type="match status" value="1"/>
</dbReference>
<dbReference type="AlphaFoldDB" id="A0A098G1I1"/>
<dbReference type="SUPFAM" id="SSF52540">
    <property type="entry name" value="P-loop containing nucleoside triphosphate hydrolases"/>
    <property type="match status" value="1"/>
</dbReference>
<dbReference type="HOGENOM" id="CLU_087829_2_2_6"/>
<keyword evidence="12" id="KW-1185">Reference proteome</keyword>
<evidence type="ECO:0000313" key="12">
    <source>
        <dbReference type="Proteomes" id="UP000032430"/>
    </source>
</evidence>
<organism evidence="11 12">
    <name type="scientific">Legionella fallonii LLAP-10</name>
    <dbReference type="NCBI Taxonomy" id="1212491"/>
    <lineage>
        <taxon>Bacteria</taxon>
        <taxon>Pseudomonadati</taxon>
        <taxon>Pseudomonadota</taxon>
        <taxon>Gammaproteobacteria</taxon>
        <taxon>Legionellales</taxon>
        <taxon>Legionellaceae</taxon>
        <taxon>Legionella</taxon>
    </lineage>
</organism>
<protein>
    <recommendedName>
        <fullName evidence="3">tRNA threonylcarbamoyladenosine biosynthesis protein TsaE</fullName>
    </recommendedName>
    <alternativeName>
        <fullName evidence="10">t(6)A37 threonylcarbamoyladenosine biosynthesis protein TsaE</fullName>
    </alternativeName>
</protein>
<evidence type="ECO:0000256" key="10">
    <source>
        <dbReference type="ARBA" id="ARBA00032441"/>
    </source>
</evidence>
<dbReference type="PANTHER" id="PTHR33540">
    <property type="entry name" value="TRNA THREONYLCARBAMOYLADENOSINE BIOSYNTHESIS PROTEIN TSAE"/>
    <property type="match status" value="1"/>
</dbReference>
<evidence type="ECO:0000256" key="7">
    <source>
        <dbReference type="ARBA" id="ARBA00022741"/>
    </source>
</evidence>
<gene>
    <name evidence="11" type="primary">yjeE</name>
    <name evidence="11" type="ORF">LFA_0364</name>
</gene>
<sequence length="163" mass="18281">MINSEHNNVITLDLIDEKASEQFAAHWAFCLTPPLVVALSGDIGTGKTTIVRAMLKNLGVKSAIKSPTFSLVESYICNNINIHHFDLYRIHHEDELEYLGFRDYFSSQSVCLVEWAEHAGKSLPQVDIRFNLSIKGAGREMQIQALSVAGKSILDLVNKFYLK</sequence>
<comment type="similarity">
    <text evidence="2">Belongs to the TsaE family.</text>
</comment>
<evidence type="ECO:0000256" key="2">
    <source>
        <dbReference type="ARBA" id="ARBA00007599"/>
    </source>
</evidence>
<dbReference type="InterPro" id="IPR027417">
    <property type="entry name" value="P-loop_NTPase"/>
</dbReference>
<dbReference type="GO" id="GO:0005737">
    <property type="term" value="C:cytoplasm"/>
    <property type="evidence" value="ECO:0007669"/>
    <property type="project" value="UniProtKB-SubCell"/>
</dbReference>
<keyword evidence="6" id="KW-0479">Metal-binding</keyword>
<evidence type="ECO:0000313" key="11">
    <source>
        <dbReference type="EMBL" id="CEG55834.1"/>
    </source>
</evidence>
<evidence type="ECO:0000256" key="9">
    <source>
        <dbReference type="ARBA" id="ARBA00022842"/>
    </source>
</evidence>
<dbReference type="GO" id="GO:0002949">
    <property type="term" value="P:tRNA threonylcarbamoyladenosine modification"/>
    <property type="evidence" value="ECO:0007669"/>
    <property type="project" value="InterPro"/>
</dbReference>
<comment type="subcellular location">
    <subcellularLocation>
        <location evidence="1">Cytoplasm</location>
    </subcellularLocation>
</comment>